<feature type="non-terminal residue" evidence="1">
    <location>
        <position position="99"/>
    </location>
</feature>
<reference evidence="1" key="1">
    <citation type="submission" date="2015-11" db="EMBL/GenBank/DDBJ databases">
        <title>De novo transcriptome assembly of four potential Pierce s Disease insect vectors from Arizona vineyards.</title>
        <authorList>
            <person name="Tassone E.E."/>
        </authorList>
    </citation>
    <scope>NUCLEOTIDE SEQUENCE</scope>
</reference>
<protein>
    <submittedName>
        <fullName evidence="1">Uncharacterized protein</fullName>
    </submittedName>
</protein>
<name>A0A1B6KZ63_9HEMI</name>
<gene>
    <name evidence="1" type="ORF">g.1909</name>
</gene>
<organism evidence="1">
    <name type="scientific">Graphocephala atropunctata</name>
    <dbReference type="NCBI Taxonomy" id="36148"/>
    <lineage>
        <taxon>Eukaryota</taxon>
        <taxon>Metazoa</taxon>
        <taxon>Ecdysozoa</taxon>
        <taxon>Arthropoda</taxon>
        <taxon>Hexapoda</taxon>
        <taxon>Insecta</taxon>
        <taxon>Pterygota</taxon>
        <taxon>Neoptera</taxon>
        <taxon>Paraneoptera</taxon>
        <taxon>Hemiptera</taxon>
        <taxon>Auchenorrhyncha</taxon>
        <taxon>Membracoidea</taxon>
        <taxon>Cicadellidae</taxon>
        <taxon>Cicadellinae</taxon>
        <taxon>Cicadellini</taxon>
        <taxon>Graphocephala</taxon>
    </lineage>
</organism>
<proteinExistence type="predicted"/>
<dbReference type="InterPro" id="IPR036691">
    <property type="entry name" value="Endo/exonu/phosph_ase_sf"/>
</dbReference>
<feature type="non-terminal residue" evidence="1">
    <location>
        <position position="1"/>
    </location>
</feature>
<dbReference type="EMBL" id="GEBQ01023282">
    <property type="protein sequence ID" value="JAT16695.1"/>
    <property type="molecule type" value="Transcribed_RNA"/>
</dbReference>
<evidence type="ECO:0000313" key="1">
    <source>
        <dbReference type="EMBL" id="JAT16695.1"/>
    </source>
</evidence>
<sequence>VILTEHGLNLEKLENTRIHGYTLIGGFTRQLHRKGGVAVYASLQLDNKITVTSISSAAAELVCETFLLKAKLKHRHFQLLGVYRPPDSNLETSMDLLSS</sequence>
<dbReference type="Gene3D" id="3.60.10.10">
    <property type="entry name" value="Endonuclease/exonuclease/phosphatase"/>
    <property type="match status" value="1"/>
</dbReference>
<accession>A0A1B6KZ63</accession>
<dbReference type="AlphaFoldDB" id="A0A1B6KZ63"/>